<reference evidence="1" key="1">
    <citation type="journal article" date="2021" name="New Phytol.">
        <title>Evolutionary innovations through gain and loss of genes in the ectomycorrhizal Boletales.</title>
        <authorList>
            <person name="Wu G."/>
            <person name="Miyauchi S."/>
            <person name="Morin E."/>
            <person name="Kuo A."/>
            <person name="Drula E."/>
            <person name="Varga T."/>
            <person name="Kohler A."/>
            <person name="Feng B."/>
            <person name="Cao Y."/>
            <person name="Lipzen A."/>
            <person name="Daum C."/>
            <person name="Hundley H."/>
            <person name="Pangilinan J."/>
            <person name="Johnson J."/>
            <person name="Barry K."/>
            <person name="LaButti K."/>
            <person name="Ng V."/>
            <person name="Ahrendt S."/>
            <person name="Min B."/>
            <person name="Choi I.G."/>
            <person name="Park H."/>
            <person name="Plett J.M."/>
            <person name="Magnuson J."/>
            <person name="Spatafora J.W."/>
            <person name="Nagy L.G."/>
            <person name="Henrissat B."/>
            <person name="Grigoriev I.V."/>
            <person name="Yang Z.L."/>
            <person name="Xu J."/>
            <person name="Martin F.M."/>
        </authorList>
    </citation>
    <scope>NUCLEOTIDE SEQUENCE</scope>
    <source>
        <strain evidence="1">ATCC 28755</strain>
    </source>
</reference>
<proteinExistence type="predicted"/>
<sequence>MVASPQPEKRLLWHPRWENKFVVGGGSQMSLYQWAPEHTEIRHITSQHDLQFMKCFAWSPDSAFDDLVAIGLASGRVDLMRLEATKSARNNVLSSGPVVSLPVRNSRSCNALAFCITDPNYLAVGLDKVRGDSSLVIWDIHSTTPTFSINKPASSAADDVVSRPQPLIARADIGPRTDGRVLQQHAPTEVVSALAFLPQSTHLLLAGISARWLRLFDLRSPSPTTTNIASKAQGIAISSIDPHQIACCGDGIVTLWDTRRLATPLLTFTEKDAAADGAHPRSGSTSVVNHIEFSSTRRGVLAVHDKESTYVRFWNLHQAQAPDGLDGGQSNDSPQSRAPRRSWTNLPWPATYNTRQNSSEPQELSALVLANTWKTKNFNRPLASFALVPSTHPFPLTSQVMVVNKDGDLELYAVHDTPKQASWSARGELTIGAGVSYKTIPGFHDTTPPPQPWDVSVTGGDEDSSVLGRQKANSLVPTFGRGDEEGFPALRGEPINSGGARPPKPRTYSPATLRNYTFEYSATRNNSPSQVGGPGDSDKKGNEDGRVKGVRNHVDTNTLKARNQPQKNVQHIVQGDISMTIRCRITLGYGLASAKHNAQVIQDEPSLDPALSDLWAWINYSQEFCAPTPRLHGYDFSHQGLLGIWDGFPPISQASDTGSAVNSLTEISASQTFTFESTQSTLSSAVLSNPTRSNGSSEDASHGDFRAAILHIISRQGAERLAWKPSAHTNKLERRQFALQLCGWSLKEEDLNVAIKRWEKEGKHSRAACWLVFTQQYSKALELLMRSKDETHQMMSGTLAALLPTNTSRNKELIEYSERLMVRLQDPYFRAMLVQLTSKDWSEVLEEEALPLRERLAIAFQFLEDSALSSYLRRVADRCSARGDIEGIIITGLTPPAIDIIQNYVDRTGDVQTAAILSSFVCPSKFEDGRAERWLEAYRDLLDGFRLFHHRVSFDIDRGHILQEAIQNGDLVPFEWAPRQILIRCNYCSKPVNPVPAGPAQKSRPAACPNCSRALPRCSICLMTLSIISDAIRDSELSHSQSDSKDTIDDAIVICQSCRHGGHASHILDWFFGEEGARSKGVCPVADCDCRCGDEF</sequence>
<keyword evidence="2" id="KW-1185">Reference proteome</keyword>
<evidence type="ECO:0000313" key="1">
    <source>
        <dbReference type="EMBL" id="KAH7916597.1"/>
    </source>
</evidence>
<name>A0ACB8ATB6_9AGAM</name>
<evidence type="ECO:0000313" key="2">
    <source>
        <dbReference type="Proteomes" id="UP000790377"/>
    </source>
</evidence>
<dbReference type="EMBL" id="MU267590">
    <property type="protein sequence ID" value="KAH7916597.1"/>
    <property type="molecule type" value="Genomic_DNA"/>
</dbReference>
<protein>
    <submittedName>
        <fullName evidence="1">Uncharacterized protein</fullName>
    </submittedName>
</protein>
<comment type="caution">
    <text evidence="1">The sequence shown here is derived from an EMBL/GenBank/DDBJ whole genome shotgun (WGS) entry which is preliminary data.</text>
</comment>
<gene>
    <name evidence="1" type="ORF">BJ138DRAFT_1201984</name>
</gene>
<organism evidence="1 2">
    <name type="scientific">Hygrophoropsis aurantiaca</name>
    <dbReference type="NCBI Taxonomy" id="72124"/>
    <lineage>
        <taxon>Eukaryota</taxon>
        <taxon>Fungi</taxon>
        <taxon>Dikarya</taxon>
        <taxon>Basidiomycota</taxon>
        <taxon>Agaricomycotina</taxon>
        <taxon>Agaricomycetes</taxon>
        <taxon>Agaricomycetidae</taxon>
        <taxon>Boletales</taxon>
        <taxon>Coniophorineae</taxon>
        <taxon>Hygrophoropsidaceae</taxon>
        <taxon>Hygrophoropsis</taxon>
    </lineage>
</organism>
<accession>A0ACB8ATB6</accession>
<dbReference type="Proteomes" id="UP000790377">
    <property type="component" value="Unassembled WGS sequence"/>
</dbReference>